<reference evidence="1" key="1">
    <citation type="submission" date="2018-11" db="EMBL/GenBank/DDBJ databases">
        <authorList>
            <person name="Alioto T."/>
            <person name="Alioto T."/>
        </authorList>
    </citation>
    <scope>NUCLEOTIDE SEQUENCE</scope>
</reference>
<protein>
    <submittedName>
        <fullName evidence="1">Uncharacterized protein</fullName>
    </submittedName>
</protein>
<dbReference type="OrthoDB" id="2377041at2759"/>
<comment type="caution">
    <text evidence="1">The sequence shown here is derived from an EMBL/GenBank/DDBJ whole genome shotgun (WGS) entry which is preliminary data.</text>
</comment>
<evidence type="ECO:0000313" key="2">
    <source>
        <dbReference type="Proteomes" id="UP000596742"/>
    </source>
</evidence>
<sequence length="268" mass="30398">MTTNNCDENLNLKVANCVGGKRKKVSTLLFGLAGCETARMGNEEAVKKKKKASILETHAAKTICHKPNVKMIPREFNNKPYENQSHVPHPQISQQNPSHQPVQQPISIHKVLQLPVTQQLSQQNESCVAVTQLSQQNKWHDIPVHQHISQQNPLQIPLHQLSPQQSQSSLPVPKQLFQQNQSLGPQQQLYPYNSNMYNQSSTLNGQNSFQYMSMLMNNDHQFQQDIQVPPIRQSLETAYNWPISSHTSSFCESGTSFDPLIEQVIMMI</sequence>
<keyword evidence="2" id="KW-1185">Reference proteome</keyword>
<organism evidence="1 2">
    <name type="scientific">Mytilus galloprovincialis</name>
    <name type="common">Mediterranean mussel</name>
    <dbReference type="NCBI Taxonomy" id="29158"/>
    <lineage>
        <taxon>Eukaryota</taxon>
        <taxon>Metazoa</taxon>
        <taxon>Spiralia</taxon>
        <taxon>Lophotrochozoa</taxon>
        <taxon>Mollusca</taxon>
        <taxon>Bivalvia</taxon>
        <taxon>Autobranchia</taxon>
        <taxon>Pteriomorphia</taxon>
        <taxon>Mytilida</taxon>
        <taxon>Mytiloidea</taxon>
        <taxon>Mytilidae</taxon>
        <taxon>Mytilinae</taxon>
        <taxon>Mytilus</taxon>
    </lineage>
</organism>
<dbReference type="EMBL" id="UYJE01001576">
    <property type="protein sequence ID" value="VDI03298.1"/>
    <property type="molecule type" value="Genomic_DNA"/>
</dbReference>
<evidence type="ECO:0000313" key="1">
    <source>
        <dbReference type="EMBL" id="VDI03298.1"/>
    </source>
</evidence>
<dbReference type="AlphaFoldDB" id="A0A8B6CE85"/>
<accession>A0A8B6CE85</accession>
<proteinExistence type="predicted"/>
<gene>
    <name evidence="1" type="ORF">MGAL_10B014471</name>
</gene>
<name>A0A8B6CE85_MYTGA</name>
<dbReference type="Proteomes" id="UP000596742">
    <property type="component" value="Unassembled WGS sequence"/>
</dbReference>